<dbReference type="EMBL" id="CP060776">
    <property type="protein sequence ID" value="QQK43924.1"/>
    <property type="molecule type" value="Genomic_DNA"/>
</dbReference>
<gene>
    <name evidence="1" type="ORF">Pdw03_7825</name>
</gene>
<organism evidence="1">
    <name type="scientific">Penicillium digitatum</name>
    <name type="common">Green mold</name>
    <dbReference type="NCBI Taxonomy" id="36651"/>
    <lineage>
        <taxon>Eukaryota</taxon>
        <taxon>Fungi</taxon>
        <taxon>Dikarya</taxon>
        <taxon>Ascomycota</taxon>
        <taxon>Pezizomycotina</taxon>
        <taxon>Eurotiomycetes</taxon>
        <taxon>Eurotiomycetidae</taxon>
        <taxon>Eurotiales</taxon>
        <taxon>Aspergillaceae</taxon>
        <taxon>Penicillium</taxon>
    </lineage>
</organism>
<evidence type="ECO:0000313" key="1">
    <source>
        <dbReference type="EMBL" id="QQK43924.1"/>
    </source>
</evidence>
<proteinExistence type="predicted"/>
<sequence>MRGSVVSSGYEALRILKADSVTHLRCNYKTSGKFTVHFPHCSACGGYFTWMKQYAIDFTTLGQKAARLLFNCFILIPIIAVTHKKFYFDV</sequence>
<name>A0A7T7BL83_PENDI</name>
<protein>
    <submittedName>
        <fullName evidence="1">Uncharacterized protein</fullName>
    </submittedName>
</protein>
<accession>A0A7T7BL83</accession>
<dbReference type="RefSeq" id="XP_065956857.1">
    <property type="nucleotide sequence ID" value="XM_066101774.1"/>
</dbReference>
<dbReference type="Proteomes" id="UP000595662">
    <property type="component" value="Chromosome 3"/>
</dbReference>
<dbReference type="GeneID" id="90953006"/>
<reference evidence="1" key="1">
    <citation type="submission" date="2020-08" db="EMBL/GenBank/DDBJ databases">
        <title>The completed genome sequence of the pathogenic ascomycete fungus Penicillium digitatum.</title>
        <authorList>
            <person name="Wang M."/>
        </authorList>
    </citation>
    <scope>NUCLEOTIDE SEQUENCE [LARGE SCALE GENOMIC DNA]</scope>
    <source>
        <strain evidence="1">PdW03</strain>
    </source>
</reference>
<dbReference type="AlphaFoldDB" id="A0A7T7BL83"/>